<proteinExistence type="inferred from homology"/>
<dbReference type="AlphaFoldDB" id="A0A086SZK2"/>
<dbReference type="PROSITE" id="PS00061">
    <property type="entry name" value="ADH_SHORT"/>
    <property type="match status" value="1"/>
</dbReference>
<reference evidence="7" key="1">
    <citation type="journal article" date="2014" name="Genome Announc.">
        <title>Genome sequence and annotation of Acremonium chrysogenum, producer of the beta-lactam antibiotic cephalosporin C.</title>
        <authorList>
            <person name="Terfehr D."/>
            <person name="Dahlmann T.A."/>
            <person name="Specht T."/>
            <person name="Zadra I."/>
            <person name="Kuernsteiner H."/>
            <person name="Kueck U."/>
        </authorList>
    </citation>
    <scope>NUCLEOTIDE SEQUENCE [LARGE SCALE GENOMIC DNA]</scope>
    <source>
        <strain evidence="7">ATCC 11550 / CBS 779.69 / DSM 880 / IAM 14645 / JCM 23072 / IMI 49137</strain>
    </source>
</reference>
<dbReference type="CDD" id="cd05374">
    <property type="entry name" value="17beta-HSD-like_SDR_c"/>
    <property type="match status" value="1"/>
</dbReference>
<dbReference type="Pfam" id="PF00106">
    <property type="entry name" value="adh_short"/>
    <property type="match status" value="1"/>
</dbReference>
<dbReference type="OrthoDB" id="1274115at2759"/>
<evidence type="ECO:0000313" key="6">
    <source>
        <dbReference type="EMBL" id="KFH42534.1"/>
    </source>
</evidence>
<evidence type="ECO:0000256" key="5">
    <source>
        <dbReference type="SAM" id="SignalP"/>
    </source>
</evidence>
<feature type="chain" id="PRO_5001815369" evidence="5">
    <location>
        <begin position="17"/>
        <end position="314"/>
    </location>
</feature>
<sequence>MAVWLITGATAGLGAAVVNEVLRRGDKVVATGRKVEERLAHLKTSDSVALVELDVTAPLPEIKTQVDKAWAAFGHVDVLMNNAGMSAMKPAEEADVAFIKTMFEVNLFGQMRVTQAILPHLRAQGHGRIAFTSSSTLWAPLPFMSHYASSKAALSTYVEALHKELRPLGIQCVAIETGGLPTTLGQPRGGDAAGAAGAGFGAGGPSVEAYGPLFGALVGKMMKDPMAHMPGDVDKAAARVVDIAKREGAAGGKPWAVRVALGSDGMGSARQRCEEQLKLAETWRDVSVSTDREEGQTESVANREMFEFTTVLEK</sequence>
<dbReference type="GO" id="GO:0016491">
    <property type="term" value="F:oxidoreductase activity"/>
    <property type="evidence" value="ECO:0007669"/>
    <property type="project" value="UniProtKB-KW"/>
</dbReference>
<evidence type="ECO:0000256" key="3">
    <source>
        <dbReference type="ARBA" id="ARBA00023002"/>
    </source>
</evidence>
<dbReference type="EMBL" id="JPKY01000091">
    <property type="protein sequence ID" value="KFH42534.1"/>
    <property type="molecule type" value="Genomic_DNA"/>
</dbReference>
<dbReference type="Gene3D" id="3.40.50.720">
    <property type="entry name" value="NAD(P)-binding Rossmann-like Domain"/>
    <property type="match status" value="1"/>
</dbReference>
<comment type="caution">
    <text evidence="6">The sequence shown here is derived from an EMBL/GenBank/DDBJ whole genome shotgun (WGS) entry which is preliminary data.</text>
</comment>
<dbReference type="InterPro" id="IPR036291">
    <property type="entry name" value="NAD(P)-bd_dom_sf"/>
</dbReference>
<evidence type="ECO:0000256" key="4">
    <source>
        <dbReference type="RuleBase" id="RU000363"/>
    </source>
</evidence>
<organism evidence="6 7">
    <name type="scientific">Hapsidospora chrysogenum (strain ATCC 11550 / CBS 779.69 / DSM 880 / IAM 14645 / JCM 23072 / IMI 49137)</name>
    <name type="common">Acremonium chrysogenum</name>
    <dbReference type="NCBI Taxonomy" id="857340"/>
    <lineage>
        <taxon>Eukaryota</taxon>
        <taxon>Fungi</taxon>
        <taxon>Dikarya</taxon>
        <taxon>Ascomycota</taxon>
        <taxon>Pezizomycotina</taxon>
        <taxon>Sordariomycetes</taxon>
        <taxon>Hypocreomycetidae</taxon>
        <taxon>Hypocreales</taxon>
        <taxon>Bionectriaceae</taxon>
        <taxon>Hapsidospora</taxon>
    </lineage>
</organism>
<keyword evidence="2" id="KW-0521">NADP</keyword>
<protein>
    <submittedName>
        <fullName evidence="6">NADPH-dependent 1-acyldihydroxyacetone phosphate reductase-like protein</fullName>
    </submittedName>
</protein>
<evidence type="ECO:0000256" key="2">
    <source>
        <dbReference type="ARBA" id="ARBA00022857"/>
    </source>
</evidence>
<comment type="similarity">
    <text evidence="1 4">Belongs to the short-chain dehydrogenases/reductases (SDR) family.</text>
</comment>
<dbReference type="HOGENOM" id="CLU_010194_2_9_1"/>
<dbReference type="InterPro" id="IPR002347">
    <property type="entry name" value="SDR_fam"/>
</dbReference>
<keyword evidence="7" id="KW-1185">Reference proteome</keyword>
<dbReference type="InterPro" id="IPR051911">
    <property type="entry name" value="SDR_oxidoreductase"/>
</dbReference>
<dbReference type="Proteomes" id="UP000029964">
    <property type="component" value="Unassembled WGS sequence"/>
</dbReference>
<gene>
    <name evidence="6" type="ORF">ACRE_067170</name>
</gene>
<dbReference type="STRING" id="857340.A0A086SZK2"/>
<dbReference type="InterPro" id="IPR020904">
    <property type="entry name" value="Sc_DH/Rdtase_CS"/>
</dbReference>
<evidence type="ECO:0000313" key="7">
    <source>
        <dbReference type="Proteomes" id="UP000029964"/>
    </source>
</evidence>
<dbReference type="PRINTS" id="PR00081">
    <property type="entry name" value="GDHRDH"/>
</dbReference>
<keyword evidence="3" id="KW-0560">Oxidoreductase</keyword>
<dbReference type="PANTHER" id="PTHR43976">
    <property type="entry name" value="SHORT CHAIN DEHYDROGENASE"/>
    <property type="match status" value="1"/>
</dbReference>
<name>A0A086SZK2_HAPC1</name>
<evidence type="ECO:0000256" key="1">
    <source>
        <dbReference type="ARBA" id="ARBA00006484"/>
    </source>
</evidence>
<dbReference type="PRINTS" id="PR00080">
    <property type="entry name" value="SDRFAMILY"/>
</dbReference>
<feature type="signal peptide" evidence="5">
    <location>
        <begin position="1"/>
        <end position="16"/>
    </location>
</feature>
<keyword evidence="5" id="KW-0732">Signal</keyword>
<accession>A0A086SZK2</accession>
<dbReference type="SUPFAM" id="SSF51735">
    <property type="entry name" value="NAD(P)-binding Rossmann-fold domains"/>
    <property type="match status" value="1"/>
</dbReference>
<dbReference type="PANTHER" id="PTHR43976:SF16">
    <property type="entry name" value="SHORT-CHAIN DEHYDROGENASE_REDUCTASE FAMILY PROTEIN"/>
    <property type="match status" value="1"/>
</dbReference>